<dbReference type="OMA" id="LTYAWDR"/>
<dbReference type="GeneID" id="1466201"/>
<name>A0A371R2D6_9CREN</name>
<evidence type="ECO:0000313" key="5">
    <source>
        <dbReference type="Proteomes" id="UP000257123"/>
    </source>
</evidence>
<dbReference type="Pfam" id="PF06626">
    <property type="entry name" value="DUF1152"/>
    <property type="match status" value="1"/>
</dbReference>
<dbReference type="EMBL" id="DUJP01000033">
    <property type="protein sequence ID" value="HII47806.1"/>
    <property type="molecule type" value="Genomic_DNA"/>
</dbReference>
<evidence type="ECO:0000313" key="1">
    <source>
        <dbReference type="EMBL" id="HII47806.1"/>
    </source>
</evidence>
<dbReference type="AlphaFoldDB" id="A0A371R2D6"/>
<dbReference type="EMBL" id="NMUE01000022">
    <property type="protein sequence ID" value="RFA95468.1"/>
    <property type="molecule type" value="Genomic_DNA"/>
</dbReference>
<sequence>MPLYLAVGGGGDVVMAAALAGEEAVGQIPWERYVVDPEPGPVPPPSLREVLDLGNGLYLATPRSFAERGGRLFKTQGMCVAEALQKSVYLVDPYRRPSELAKALVRFDKIIGVDVGGDVLGVGCEESLRSPLADAYGLAVLAKASELGVEAELWVMSPGADGELSLEYLIRRVAEAAREGGLLGTVGLDSKQVEVLEKLVKRCVTEASAVAVRAFKGEYGPAHIRGGARLVEIGACALIGFKFSPKALLKLNKAARLIYESDAPIDKAADLLIENGIPTELHLEQLLAKGLDIYAALEELKKKKSC</sequence>
<proteinExistence type="predicted"/>
<reference evidence="1" key="2">
    <citation type="journal article" date="2020" name="bioRxiv">
        <title>A rank-normalized archaeal taxonomy based on genome phylogeny resolves widespread incomplete and uneven classifications.</title>
        <authorList>
            <person name="Rinke C."/>
            <person name="Chuvochina M."/>
            <person name="Mussig A.J."/>
            <person name="Chaumeil P.-A."/>
            <person name="Waite D.W."/>
            <person name="Whitman W.B."/>
            <person name="Parks D.H."/>
            <person name="Hugenholtz P."/>
        </authorList>
    </citation>
    <scope>NUCLEOTIDE SEQUENCE</scope>
    <source>
        <strain evidence="1">UBA8839</strain>
    </source>
</reference>
<gene>
    <name evidence="2" type="ORF">CGL51_07645</name>
    <name evidence="3" type="ORF">CGL52_08655</name>
    <name evidence="1" type="ORF">HA333_10325</name>
</gene>
<accession>A0A371R2D6</accession>
<evidence type="ECO:0000313" key="3">
    <source>
        <dbReference type="EMBL" id="RFA97657.1"/>
    </source>
</evidence>
<dbReference type="PIRSF" id="PIRSF029122">
    <property type="entry name" value="DUF1152"/>
    <property type="match status" value="1"/>
</dbReference>
<dbReference type="Proteomes" id="UP000256877">
    <property type="component" value="Unassembled WGS sequence"/>
</dbReference>
<reference evidence="4 5" key="1">
    <citation type="submission" date="2017-07" db="EMBL/GenBank/DDBJ databases">
        <title>Draft genome sequence of aerobic hyperthermophilic archaea, Pyrobaculum aerophilum YKB31 and YKB32.</title>
        <authorList>
            <person name="Mochizuki T."/>
            <person name="Berliner A.J."/>
            <person name="Yoshida-Takashima Y."/>
            <person name="Takaki Y."/>
            <person name="Nunoura T."/>
            <person name="Takai K."/>
        </authorList>
    </citation>
    <scope>NUCLEOTIDE SEQUENCE [LARGE SCALE GENOMIC DNA]</scope>
    <source>
        <strain evidence="2 5">YKB31</strain>
        <strain evidence="3 4">YKB32</strain>
    </source>
</reference>
<dbReference type="Proteomes" id="UP000651120">
    <property type="component" value="Unassembled WGS sequence"/>
</dbReference>
<evidence type="ECO:0000313" key="4">
    <source>
        <dbReference type="Proteomes" id="UP000256877"/>
    </source>
</evidence>
<dbReference type="Proteomes" id="UP000257123">
    <property type="component" value="Unassembled WGS sequence"/>
</dbReference>
<organism evidence="3 4">
    <name type="scientific">Pyrobaculum aerophilum</name>
    <dbReference type="NCBI Taxonomy" id="13773"/>
    <lineage>
        <taxon>Archaea</taxon>
        <taxon>Thermoproteota</taxon>
        <taxon>Thermoprotei</taxon>
        <taxon>Thermoproteales</taxon>
        <taxon>Thermoproteaceae</taxon>
        <taxon>Pyrobaculum</taxon>
    </lineage>
</organism>
<comment type="caution">
    <text evidence="3">The sequence shown here is derived from an EMBL/GenBank/DDBJ whole genome shotgun (WGS) entry which is preliminary data.</text>
</comment>
<dbReference type="InterPro" id="IPR010581">
    <property type="entry name" value="DUF1152"/>
</dbReference>
<dbReference type="RefSeq" id="WP_011009532.1">
    <property type="nucleotide sequence ID" value="NZ_DUJP01000033.1"/>
</dbReference>
<dbReference type="EMBL" id="NMUF01000023">
    <property type="protein sequence ID" value="RFA97657.1"/>
    <property type="molecule type" value="Genomic_DNA"/>
</dbReference>
<dbReference type="OrthoDB" id="275458at2157"/>
<protein>
    <submittedName>
        <fullName evidence="3">DUF1152 domain-containing protein</fullName>
    </submittedName>
</protein>
<evidence type="ECO:0000313" key="2">
    <source>
        <dbReference type="EMBL" id="RFA95468.1"/>
    </source>
</evidence>